<keyword evidence="1" id="KW-0472">Membrane</keyword>
<accession>A0A5W7HRL3</accession>
<reference evidence="2" key="1">
    <citation type="submission" date="2018-07" db="EMBL/GenBank/DDBJ databases">
        <authorList>
            <person name="Ashton P.M."/>
            <person name="Dallman T."/>
            <person name="Nair S."/>
            <person name="De Pinna E."/>
            <person name="Peters T."/>
            <person name="Grant K."/>
        </authorList>
    </citation>
    <scope>NUCLEOTIDE SEQUENCE</scope>
    <source>
        <strain evidence="2">562977</strain>
    </source>
</reference>
<proteinExistence type="predicted"/>
<gene>
    <name evidence="2" type="ORF">DS631_23335</name>
</gene>
<name>A0A5W7HRL3_SALEN</name>
<organism evidence="2">
    <name type="scientific">Salmonella enteritidis</name>
    <dbReference type="NCBI Taxonomy" id="149539"/>
    <lineage>
        <taxon>Bacteria</taxon>
        <taxon>Pseudomonadati</taxon>
        <taxon>Pseudomonadota</taxon>
        <taxon>Gammaproteobacteria</taxon>
        <taxon>Enterobacterales</taxon>
        <taxon>Enterobacteriaceae</taxon>
        <taxon>Salmonella</taxon>
    </lineage>
</organism>
<comment type="caution">
    <text evidence="2">The sequence shown here is derived from an EMBL/GenBank/DDBJ whole genome shotgun (WGS) entry which is preliminary data.</text>
</comment>
<evidence type="ECO:0000256" key="1">
    <source>
        <dbReference type="SAM" id="Phobius"/>
    </source>
</evidence>
<keyword evidence="1" id="KW-0812">Transmembrane</keyword>
<feature type="transmembrane region" description="Helical" evidence="1">
    <location>
        <begin position="12"/>
        <end position="34"/>
    </location>
</feature>
<dbReference type="AlphaFoldDB" id="A0A5W7HRL3"/>
<dbReference type="EMBL" id="AAHMEU010000142">
    <property type="protein sequence ID" value="EBX7606433.1"/>
    <property type="molecule type" value="Genomic_DNA"/>
</dbReference>
<keyword evidence="1" id="KW-1133">Transmembrane helix</keyword>
<evidence type="ECO:0000313" key="2">
    <source>
        <dbReference type="EMBL" id="EBX7606433.1"/>
    </source>
</evidence>
<feature type="non-terminal residue" evidence="2">
    <location>
        <position position="1"/>
    </location>
</feature>
<protein>
    <submittedName>
        <fullName evidence="2">EamA family transporter</fullName>
    </submittedName>
</protein>
<sequence>AVSLEDYIYGYAISTHSMLLIIPLVIGIFLTLVARNIPVTSRCRDNSSQK</sequence>